<gene>
    <name evidence="9" type="ORF">Ato02nite_038440</name>
</gene>
<sequence length="300" mass="32667">MTTLLRKAPAVLGGRGRAAGYLFMAPSLLILGVFVLFPIGRSLWYSLHNWTVGAAEQPWTGLDNYTKLFGDAQFRRALANTLIITVASTAVLVVIGLGLALALQSENVVSRVIRSAFFFPTVISLTTVGMVWRFLLDPDIGLVGGVTRALGLDPVNWLQSTALALPTVIFVNVWKNAGFVMIVLVAGLKAIPGEYYEAASLDGAGRLQTLRSITLPALRPTMLFVTFMVTVQSLQLFDLVYVMTGGGPLDHTETLVTKLYRDGFVNYETGYAAATSWVLFIVVVLVSALQLRIFRYNDAD</sequence>
<proteinExistence type="inferred from homology"/>
<evidence type="ECO:0000313" key="10">
    <source>
        <dbReference type="Proteomes" id="UP000677082"/>
    </source>
</evidence>
<dbReference type="GO" id="GO:0005886">
    <property type="term" value="C:plasma membrane"/>
    <property type="evidence" value="ECO:0007669"/>
    <property type="project" value="UniProtKB-SubCell"/>
</dbReference>
<evidence type="ECO:0000256" key="6">
    <source>
        <dbReference type="ARBA" id="ARBA00023136"/>
    </source>
</evidence>
<comment type="subcellular location">
    <subcellularLocation>
        <location evidence="1 7">Cell membrane</location>
        <topology evidence="1 7">Multi-pass membrane protein</topology>
    </subcellularLocation>
</comment>
<protein>
    <submittedName>
        <fullName evidence="9">Sugar ABC transporter permease</fullName>
    </submittedName>
</protein>
<evidence type="ECO:0000256" key="5">
    <source>
        <dbReference type="ARBA" id="ARBA00022989"/>
    </source>
</evidence>
<dbReference type="AlphaFoldDB" id="A0A919TDE9"/>
<dbReference type="RefSeq" id="WP_246607199.1">
    <property type="nucleotide sequence ID" value="NZ_BOQN01000051.1"/>
</dbReference>
<comment type="similarity">
    <text evidence="7">Belongs to the binding-protein-dependent transport system permease family.</text>
</comment>
<feature type="transmembrane region" description="Helical" evidence="7">
    <location>
        <begin position="221"/>
        <end position="243"/>
    </location>
</feature>
<dbReference type="PROSITE" id="PS50928">
    <property type="entry name" value="ABC_TM1"/>
    <property type="match status" value="1"/>
</dbReference>
<feature type="domain" description="ABC transmembrane type-1" evidence="8">
    <location>
        <begin position="78"/>
        <end position="290"/>
    </location>
</feature>
<dbReference type="Pfam" id="PF00528">
    <property type="entry name" value="BPD_transp_1"/>
    <property type="match status" value="1"/>
</dbReference>
<evidence type="ECO:0000256" key="2">
    <source>
        <dbReference type="ARBA" id="ARBA00022448"/>
    </source>
</evidence>
<dbReference type="Proteomes" id="UP000677082">
    <property type="component" value="Unassembled WGS sequence"/>
</dbReference>
<keyword evidence="5 7" id="KW-1133">Transmembrane helix</keyword>
<dbReference type="CDD" id="cd06261">
    <property type="entry name" value="TM_PBP2"/>
    <property type="match status" value="1"/>
</dbReference>
<evidence type="ECO:0000256" key="1">
    <source>
        <dbReference type="ARBA" id="ARBA00004651"/>
    </source>
</evidence>
<evidence type="ECO:0000256" key="7">
    <source>
        <dbReference type="RuleBase" id="RU363032"/>
    </source>
</evidence>
<reference evidence="9 10" key="1">
    <citation type="submission" date="2021-03" db="EMBL/GenBank/DDBJ databases">
        <title>Whole genome shotgun sequence of Actinoplanes toevensis NBRC 105298.</title>
        <authorList>
            <person name="Komaki H."/>
            <person name="Tamura T."/>
        </authorList>
    </citation>
    <scope>NUCLEOTIDE SEQUENCE [LARGE SCALE GENOMIC DNA]</scope>
    <source>
        <strain evidence="9 10">NBRC 105298</strain>
    </source>
</reference>
<keyword evidence="6 7" id="KW-0472">Membrane</keyword>
<dbReference type="InterPro" id="IPR035906">
    <property type="entry name" value="MetI-like_sf"/>
</dbReference>
<dbReference type="SUPFAM" id="SSF161098">
    <property type="entry name" value="MetI-like"/>
    <property type="match status" value="1"/>
</dbReference>
<comment type="caution">
    <text evidence="9">The sequence shown here is derived from an EMBL/GenBank/DDBJ whole genome shotgun (WGS) entry which is preliminary data.</text>
</comment>
<dbReference type="InterPro" id="IPR051393">
    <property type="entry name" value="ABC_transporter_permease"/>
</dbReference>
<feature type="transmembrane region" description="Helical" evidence="7">
    <location>
        <begin position="115"/>
        <end position="135"/>
    </location>
</feature>
<keyword evidence="4 7" id="KW-0812">Transmembrane</keyword>
<keyword evidence="10" id="KW-1185">Reference proteome</keyword>
<dbReference type="PANTHER" id="PTHR30193:SF37">
    <property type="entry name" value="INNER MEMBRANE ABC TRANSPORTER PERMEASE PROTEIN YCJO"/>
    <property type="match status" value="1"/>
</dbReference>
<keyword evidence="3" id="KW-1003">Cell membrane</keyword>
<dbReference type="Gene3D" id="1.10.3720.10">
    <property type="entry name" value="MetI-like"/>
    <property type="match status" value="1"/>
</dbReference>
<organism evidence="9 10">
    <name type="scientific">Paractinoplanes toevensis</name>
    <dbReference type="NCBI Taxonomy" id="571911"/>
    <lineage>
        <taxon>Bacteria</taxon>
        <taxon>Bacillati</taxon>
        <taxon>Actinomycetota</taxon>
        <taxon>Actinomycetes</taxon>
        <taxon>Micromonosporales</taxon>
        <taxon>Micromonosporaceae</taxon>
        <taxon>Paractinoplanes</taxon>
    </lineage>
</organism>
<dbReference type="EMBL" id="BOQN01000051">
    <property type="protein sequence ID" value="GIM92051.1"/>
    <property type="molecule type" value="Genomic_DNA"/>
</dbReference>
<dbReference type="GO" id="GO:0055085">
    <property type="term" value="P:transmembrane transport"/>
    <property type="evidence" value="ECO:0007669"/>
    <property type="project" value="InterPro"/>
</dbReference>
<feature type="transmembrane region" description="Helical" evidence="7">
    <location>
        <begin position="21"/>
        <end position="40"/>
    </location>
</feature>
<feature type="transmembrane region" description="Helical" evidence="7">
    <location>
        <begin position="155"/>
        <end position="174"/>
    </location>
</feature>
<dbReference type="PANTHER" id="PTHR30193">
    <property type="entry name" value="ABC TRANSPORTER PERMEASE PROTEIN"/>
    <property type="match status" value="1"/>
</dbReference>
<evidence type="ECO:0000313" key="9">
    <source>
        <dbReference type="EMBL" id="GIM92051.1"/>
    </source>
</evidence>
<keyword evidence="2 7" id="KW-0813">Transport</keyword>
<dbReference type="InterPro" id="IPR000515">
    <property type="entry name" value="MetI-like"/>
</dbReference>
<evidence type="ECO:0000259" key="8">
    <source>
        <dbReference type="PROSITE" id="PS50928"/>
    </source>
</evidence>
<evidence type="ECO:0000256" key="3">
    <source>
        <dbReference type="ARBA" id="ARBA00022475"/>
    </source>
</evidence>
<evidence type="ECO:0000256" key="4">
    <source>
        <dbReference type="ARBA" id="ARBA00022692"/>
    </source>
</evidence>
<feature type="transmembrane region" description="Helical" evidence="7">
    <location>
        <begin position="77"/>
        <end position="103"/>
    </location>
</feature>
<accession>A0A919TDE9</accession>
<feature type="transmembrane region" description="Helical" evidence="7">
    <location>
        <begin position="271"/>
        <end position="294"/>
    </location>
</feature>
<name>A0A919TDE9_9ACTN</name>